<dbReference type="PROSITE" id="PS51764">
    <property type="entry name" value="GH26"/>
    <property type="match status" value="1"/>
</dbReference>
<dbReference type="Proteomes" id="UP000823661">
    <property type="component" value="Unassembled WGS sequence"/>
</dbReference>
<feature type="site" description="Plays an important role in maintaining the position of the catalytic nucleophile" evidence="6">
    <location>
        <position position="196"/>
    </location>
</feature>
<evidence type="ECO:0000256" key="1">
    <source>
        <dbReference type="ARBA" id="ARBA00007754"/>
    </source>
</evidence>
<dbReference type="SUPFAM" id="SSF51445">
    <property type="entry name" value="(Trans)glycosidases"/>
    <property type="match status" value="1"/>
</dbReference>
<dbReference type="InterPro" id="IPR017853">
    <property type="entry name" value="GH"/>
</dbReference>
<organism evidence="10 11">
    <name type="scientific">Candidatus Cryptobacteroides intestinavium</name>
    <dbReference type="NCBI Taxonomy" id="2840766"/>
    <lineage>
        <taxon>Bacteria</taxon>
        <taxon>Pseudomonadati</taxon>
        <taxon>Bacteroidota</taxon>
        <taxon>Bacteroidia</taxon>
        <taxon>Bacteroidales</taxon>
        <taxon>Candidatus Cryptobacteroides</taxon>
    </lineage>
</organism>
<dbReference type="GO" id="GO:0006080">
    <property type="term" value="P:substituted mannan metabolic process"/>
    <property type="evidence" value="ECO:0007669"/>
    <property type="project" value="InterPro"/>
</dbReference>
<keyword evidence="2 7" id="KW-0378">Hydrolase</keyword>
<dbReference type="PIRSF" id="PIRSF018168">
    <property type="entry name" value="Mannan-1_4-beta-mannosidase"/>
    <property type="match status" value="1"/>
</dbReference>
<protein>
    <submittedName>
        <fullName evidence="10">Beta-mannosidase</fullName>
    </submittedName>
</protein>
<dbReference type="EMBL" id="JADIMI010000021">
    <property type="protein sequence ID" value="MBO8451754.1"/>
    <property type="molecule type" value="Genomic_DNA"/>
</dbReference>
<feature type="chain" id="PRO_5039118718" evidence="8">
    <location>
        <begin position="29"/>
        <end position="401"/>
    </location>
</feature>
<dbReference type="AlphaFoldDB" id="A0A9D9HHR6"/>
<dbReference type="PANTHER" id="PTHR40079:SF4">
    <property type="entry name" value="GH26 DOMAIN-CONTAINING PROTEIN-RELATED"/>
    <property type="match status" value="1"/>
</dbReference>
<dbReference type="PROSITE" id="PS51257">
    <property type="entry name" value="PROKAR_LIPOPROTEIN"/>
    <property type="match status" value="1"/>
</dbReference>
<reference evidence="10" key="1">
    <citation type="submission" date="2020-10" db="EMBL/GenBank/DDBJ databases">
        <authorList>
            <person name="Gilroy R."/>
        </authorList>
    </citation>
    <scope>NUCLEOTIDE SEQUENCE</scope>
    <source>
        <strain evidence="10">B1-20833</strain>
    </source>
</reference>
<evidence type="ECO:0000313" key="11">
    <source>
        <dbReference type="Proteomes" id="UP000823661"/>
    </source>
</evidence>
<keyword evidence="3 7" id="KW-0326">Glycosidase</keyword>
<gene>
    <name evidence="10" type="ORF">IAC06_02565</name>
</gene>
<dbReference type="Pfam" id="PF02156">
    <property type="entry name" value="Glyco_hydro_26"/>
    <property type="match status" value="1"/>
</dbReference>
<dbReference type="InterPro" id="IPR000805">
    <property type="entry name" value="Glyco_hydro_26"/>
</dbReference>
<feature type="active site" description="Proton donor" evidence="4 7">
    <location>
        <position position="197"/>
    </location>
</feature>
<feature type="active site" description="Nucleophile" evidence="4 7">
    <location>
        <position position="323"/>
    </location>
</feature>
<evidence type="ECO:0000256" key="7">
    <source>
        <dbReference type="PROSITE-ProRule" id="PRU01100"/>
    </source>
</evidence>
<dbReference type="PRINTS" id="PR00739">
    <property type="entry name" value="GLHYDRLASE26"/>
</dbReference>
<comment type="caution">
    <text evidence="10">The sequence shown here is derived from an EMBL/GenBank/DDBJ whole genome shotgun (WGS) entry which is preliminary data.</text>
</comment>
<evidence type="ECO:0000256" key="5">
    <source>
        <dbReference type="PIRSR" id="PIRSR018168-2"/>
    </source>
</evidence>
<evidence type="ECO:0000313" key="10">
    <source>
        <dbReference type="EMBL" id="MBO8451754.1"/>
    </source>
</evidence>
<evidence type="ECO:0000256" key="3">
    <source>
        <dbReference type="ARBA" id="ARBA00023295"/>
    </source>
</evidence>
<evidence type="ECO:0000256" key="6">
    <source>
        <dbReference type="PIRSR" id="PIRSR018168-3"/>
    </source>
</evidence>
<reference evidence="10" key="2">
    <citation type="journal article" date="2021" name="PeerJ">
        <title>Extensive microbial diversity within the chicken gut microbiome revealed by metagenomics and culture.</title>
        <authorList>
            <person name="Gilroy R."/>
            <person name="Ravi A."/>
            <person name="Getino M."/>
            <person name="Pursley I."/>
            <person name="Horton D.L."/>
            <person name="Alikhan N.F."/>
            <person name="Baker D."/>
            <person name="Gharbi K."/>
            <person name="Hall N."/>
            <person name="Watson M."/>
            <person name="Adriaenssens E.M."/>
            <person name="Foster-Nyarko E."/>
            <person name="Jarju S."/>
            <person name="Secka A."/>
            <person name="Antonio M."/>
            <person name="Oren A."/>
            <person name="Chaudhuri R.R."/>
            <person name="La Ragione R."/>
            <person name="Hildebrand F."/>
            <person name="Pallen M.J."/>
        </authorList>
    </citation>
    <scope>NUCLEOTIDE SEQUENCE</scope>
    <source>
        <strain evidence="10">B1-20833</strain>
    </source>
</reference>
<dbReference type="InterPro" id="IPR016714">
    <property type="entry name" value="MANB/E"/>
</dbReference>
<evidence type="ECO:0000256" key="8">
    <source>
        <dbReference type="SAM" id="SignalP"/>
    </source>
</evidence>
<evidence type="ECO:0000259" key="9">
    <source>
        <dbReference type="PROSITE" id="PS51764"/>
    </source>
</evidence>
<feature type="binding site" evidence="5">
    <location>
        <position position="134"/>
    </location>
    <ligand>
        <name>substrate</name>
    </ligand>
</feature>
<feature type="domain" description="GH26" evidence="9">
    <location>
        <begin position="26"/>
        <end position="390"/>
    </location>
</feature>
<feature type="binding site" evidence="5">
    <location>
        <position position="202"/>
    </location>
    <ligand>
        <name>substrate</name>
    </ligand>
</feature>
<feature type="binding site" evidence="5">
    <location>
        <position position="268"/>
    </location>
    <ligand>
        <name>substrate</name>
    </ligand>
</feature>
<keyword evidence="8" id="KW-0732">Signal</keyword>
<dbReference type="Gene3D" id="3.20.20.80">
    <property type="entry name" value="Glycosidases"/>
    <property type="match status" value="1"/>
</dbReference>
<feature type="signal peptide" evidence="8">
    <location>
        <begin position="1"/>
        <end position="28"/>
    </location>
</feature>
<comment type="similarity">
    <text evidence="1 7">Belongs to the glycosyl hydrolase 26 family.</text>
</comment>
<dbReference type="GO" id="GO:0016985">
    <property type="term" value="F:mannan endo-1,4-beta-mannosidase activity"/>
    <property type="evidence" value="ECO:0007669"/>
    <property type="project" value="InterPro"/>
</dbReference>
<name>A0A9D9HHR6_9BACT</name>
<dbReference type="PANTHER" id="PTHR40079">
    <property type="entry name" value="MANNAN ENDO-1,4-BETA-MANNOSIDASE E-RELATED"/>
    <property type="match status" value="1"/>
</dbReference>
<evidence type="ECO:0000256" key="4">
    <source>
        <dbReference type="PIRSR" id="PIRSR018168-1"/>
    </source>
</evidence>
<proteinExistence type="inferred from homology"/>
<evidence type="ECO:0000256" key="2">
    <source>
        <dbReference type="ARBA" id="ARBA00022801"/>
    </source>
</evidence>
<sequence length="401" mass="44444">MKTPKILIPVLSAAVLISCSGSSSSPSAESLKETLRTASCKDMIMYGHQDALMYGHSWKAAAKGEENPGENLFSGLDKSDVKDVCGSHPAVLGFDLGGIETGSTANLDGCPFDLMRKAASLHYERGGIVTFSWHLRNPLTGGDSWDVSSKEVVASVLEGGREHGTMLEWLSACADFLSSIRDSNGNIIPVIFRPWHEHTGSWFWWGQDLCTPEQYVALWNMTYSYLVKERGLTNLVWAYSPGAGVDMKGYMERYPGDETVDVLGLDCYQYVAWPADGRDSISHNVRDSLLEASIRPYMEQIGTSLAFMQEIAAVHGKTIALTETGLEGIPYEKWWTEVLHPAIKGSGIAYVLTWRNACDRPEHFYSAYPGAACEQDFKEFCRLPDIVLLDEMSSLRRRNGR</sequence>
<dbReference type="InterPro" id="IPR022790">
    <property type="entry name" value="GH26_dom"/>
</dbReference>
<accession>A0A9D9HHR6</accession>